<dbReference type="InterPro" id="IPR001228">
    <property type="entry name" value="IspD"/>
</dbReference>
<evidence type="ECO:0000256" key="7">
    <source>
        <dbReference type="ARBA" id="ARBA00009789"/>
    </source>
</evidence>
<comment type="function">
    <text evidence="14">Bifunctional enzyme that catalyzes the formation of 4-diphosphocytidyl-2-C-methyl-D-erythritol from CTP and 2-C-methyl-D-erythritol 4-phosphate (MEP) (IspD), and catalyzes the conversion of 4-diphosphocytidyl-2-C-methyl-D-erythritol 2-phosphate (CDP-ME2P) to 2-C-methyl-D-erythritol 2,4-cyclodiphosphate (ME-CPP) with a corresponding release of cytidine 5-monophosphate (CMP) (IspF).</text>
</comment>
<organism evidence="16 17">
    <name type="scientific">Qipengyuania soli</name>
    <dbReference type="NCBI Taxonomy" id="2782568"/>
    <lineage>
        <taxon>Bacteria</taxon>
        <taxon>Pseudomonadati</taxon>
        <taxon>Pseudomonadota</taxon>
        <taxon>Alphaproteobacteria</taxon>
        <taxon>Sphingomonadales</taxon>
        <taxon>Erythrobacteraceae</taxon>
        <taxon>Qipengyuania</taxon>
    </lineage>
</organism>
<evidence type="ECO:0000256" key="11">
    <source>
        <dbReference type="ARBA" id="ARBA00023229"/>
    </source>
</evidence>
<dbReference type="GO" id="GO:0046872">
    <property type="term" value="F:metal ion binding"/>
    <property type="evidence" value="ECO:0007669"/>
    <property type="project" value="UniProtKB-KW"/>
</dbReference>
<feature type="binding site" evidence="14">
    <location>
        <begin position="231"/>
        <end position="233"/>
    </location>
    <ligand>
        <name>4-CDP-2-C-methyl-D-erythritol 2-phosphate</name>
        <dbReference type="ChEBI" id="CHEBI:57919"/>
    </ligand>
</feature>
<dbReference type="NCBIfam" id="TIGR00151">
    <property type="entry name" value="ispF"/>
    <property type="match status" value="1"/>
</dbReference>
<dbReference type="GO" id="GO:0050518">
    <property type="term" value="F:2-C-methyl-D-erythritol 4-phosphate cytidylyltransferase activity"/>
    <property type="evidence" value="ECO:0007669"/>
    <property type="project" value="UniProtKB-UniRule"/>
</dbReference>
<dbReference type="EC" id="4.6.1.12" evidence="14"/>
<feature type="site" description="Transition state stabilizer" evidence="14">
    <location>
        <position position="356"/>
    </location>
</feature>
<dbReference type="CDD" id="cd02516">
    <property type="entry name" value="CDP-ME_synthetase"/>
    <property type="match status" value="1"/>
</dbReference>
<evidence type="ECO:0000256" key="3">
    <source>
        <dbReference type="ARBA" id="ARBA00001968"/>
    </source>
</evidence>
<feature type="binding site" evidence="14">
    <location>
        <position position="233"/>
    </location>
    <ligand>
        <name>a divalent metal cation</name>
        <dbReference type="ChEBI" id="CHEBI:60240"/>
    </ligand>
</feature>
<reference evidence="16 17" key="1">
    <citation type="submission" date="2020-11" db="EMBL/GenBank/DDBJ databases">
        <title>The genome sequence of Erythrobacter sp. 6D36.</title>
        <authorList>
            <person name="Liu Y."/>
        </authorList>
    </citation>
    <scope>NUCLEOTIDE SEQUENCE [LARGE SCALE GENOMIC DNA]</scope>
    <source>
        <strain evidence="16 17">6D36</strain>
    </source>
</reference>
<dbReference type="CDD" id="cd00554">
    <property type="entry name" value="MECDP_synthase"/>
    <property type="match status" value="1"/>
</dbReference>
<keyword evidence="10 14" id="KW-0479">Metal-binding</keyword>
<dbReference type="InterPro" id="IPR018294">
    <property type="entry name" value="ISPD_synthase_CS"/>
</dbReference>
<proteinExistence type="inferred from homology"/>
<feature type="binding site" evidence="14">
    <location>
        <position position="231"/>
    </location>
    <ligand>
        <name>a divalent metal cation</name>
        <dbReference type="ChEBI" id="CHEBI:60240"/>
    </ligand>
</feature>
<evidence type="ECO:0000313" key="16">
    <source>
        <dbReference type="EMBL" id="QPD00038.1"/>
    </source>
</evidence>
<comment type="catalytic activity">
    <reaction evidence="1 14">
        <text>4-CDP-2-C-methyl-D-erythritol 2-phosphate = 2-C-methyl-D-erythritol 2,4-cyclic diphosphate + CMP</text>
        <dbReference type="Rhea" id="RHEA:23864"/>
        <dbReference type="ChEBI" id="CHEBI:57919"/>
        <dbReference type="ChEBI" id="CHEBI:58483"/>
        <dbReference type="ChEBI" id="CHEBI:60377"/>
        <dbReference type="EC" id="4.6.1.12"/>
    </reaction>
</comment>
<dbReference type="GO" id="GO:0008685">
    <property type="term" value="F:2-C-methyl-D-erythritol 2,4-cyclodiphosphate synthase activity"/>
    <property type="evidence" value="ECO:0007669"/>
    <property type="project" value="UniProtKB-UniRule"/>
</dbReference>
<comment type="similarity">
    <text evidence="14">In the N-terminal section; belongs to the IspD/TarI cytidylyltransferase family. IspD subfamily.</text>
</comment>
<keyword evidence="17" id="KW-1185">Reference proteome</keyword>
<dbReference type="InterPro" id="IPR034683">
    <property type="entry name" value="IspD/TarI"/>
</dbReference>
<dbReference type="SUPFAM" id="SSF69765">
    <property type="entry name" value="IpsF-like"/>
    <property type="match status" value="1"/>
</dbReference>
<dbReference type="InterPro" id="IPR026596">
    <property type="entry name" value="IspD/F"/>
</dbReference>
<keyword evidence="11 14" id="KW-0414">Isoprene biosynthesis</keyword>
<evidence type="ECO:0000256" key="12">
    <source>
        <dbReference type="ARBA" id="ARBA00023239"/>
    </source>
</evidence>
<comment type="similarity">
    <text evidence="6">Belongs to the IspF family.</text>
</comment>
<name>A0A7S8IVL5_9SPHN</name>
<dbReference type="PANTHER" id="PTHR43181:SF1">
    <property type="entry name" value="2-C-METHYL-D-ERYTHRITOL 2,4-CYCLODIPHOSPHATE SYNTHASE, CHLOROPLASTIC"/>
    <property type="match status" value="1"/>
</dbReference>
<dbReference type="FunFam" id="3.30.1330.50:FF:000003">
    <property type="entry name" value="2-C-methyl-D-erythritol 2,4-cyclodiphosphate synthase"/>
    <property type="match status" value="1"/>
</dbReference>
<evidence type="ECO:0000256" key="10">
    <source>
        <dbReference type="ARBA" id="ARBA00022723"/>
    </source>
</evidence>
<feature type="binding site" evidence="14">
    <location>
        <begin position="257"/>
        <end position="258"/>
    </location>
    <ligand>
        <name>4-CDP-2-C-methyl-D-erythritol 2-phosphate</name>
        <dbReference type="ChEBI" id="CHEBI:57919"/>
    </ligand>
</feature>
<evidence type="ECO:0000256" key="2">
    <source>
        <dbReference type="ARBA" id="ARBA00001282"/>
    </source>
</evidence>
<dbReference type="RefSeq" id="WP_200983832.1">
    <property type="nucleotide sequence ID" value="NZ_CP064654.1"/>
</dbReference>
<sequence length="382" mass="40105">MPIAAALPPFAAVVVAAGRGLRAGQPLPKQFASWRGKPVLRHSVETLLDAGAHPLVVVIPENGEDAARAVLVGLEGITLVIGGETRQDSVARGLDAVSAADRVLIHDAARPDLPREVIERLLAALANHPGAIPALPVVDSLAVDAGGVMAGSAERDTLRRVQTPQAFRFADILAAHRAWSGPTNAGDDAQVLRAAGETIALVEGHERLAKLTFAGDFMTDTPDIRTGMGFDVHRLVAGEELWLGGIRIEHDKGLAGHSDADVALHALTDAILGAIGDGDIGTHFPPSDPQWKGASSDRFLAHAAELARKSDFRISNVDLTIICEEPKIGPHRPAIRDRIAALLGIDSDRVSVKATTTERLGFAGRGEGIATQAIATVVRQQG</sequence>
<dbReference type="GO" id="GO:0019288">
    <property type="term" value="P:isopentenyl diphosphate biosynthetic process, methylerythritol 4-phosphate pathway"/>
    <property type="evidence" value="ECO:0007669"/>
    <property type="project" value="UniProtKB-UniRule"/>
</dbReference>
<dbReference type="EC" id="2.7.7.60" evidence="14"/>
<feature type="site" description="Transition state stabilizer" evidence="14">
    <location>
        <position position="257"/>
    </location>
</feature>
<comment type="catalytic activity">
    <reaction evidence="2 14">
        <text>2-C-methyl-D-erythritol 4-phosphate + CTP + H(+) = 4-CDP-2-C-methyl-D-erythritol + diphosphate</text>
        <dbReference type="Rhea" id="RHEA:13429"/>
        <dbReference type="ChEBI" id="CHEBI:15378"/>
        <dbReference type="ChEBI" id="CHEBI:33019"/>
        <dbReference type="ChEBI" id="CHEBI:37563"/>
        <dbReference type="ChEBI" id="CHEBI:57823"/>
        <dbReference type="ChEBI" id="CHEBI:58262"/>
        <dbReference type="EC" id="2.7.7.60"/>
    </reaction>
</comment>
<dbReference type="AlphaFoldDB" id="A0A7S8IVL5"/>
<feature type="site" description="Transition state stabilizer" evidence="14">
    <location>
        <position position="22"/>
    </location>
</feature>
<dbReference type="InterPro" id="IPR020555">
    <property type="entry name" value="MECDP_synthase_CS"/>
</dbReference>
<comment type="pathway">
    <text evidence="4 14">Isoprenoid biosynthesis; isopentenyl diphosphate biosynthesis via DXP pathway; isopentenyl diphosphate from 1-deoxy-D-xylulose 5-phosphate: step 4/6.</text>
</comment>
<comment type="caution">
    <text evidence="14">Lacks conserved residue(s) required for the propagation of feature annotation.</text>
</comment>
<evidence type="ECO:0000256" key="9">
    <source>
        <dbReference type="ARBA" id="ARBA00022695"/>
    </source>
</evidence>
<dbReference type="PROSITE" id="PS01350">
    <property type="entry name" value="ISPF"/>
    <property type="match status" value="1"/>
</dbReference>
<protein>
    <recommendedName>
        <fullName evidence="14">Bifunctional enzyme IspD/IspF</fullName>
    </recommendedName>
    <domain>
        <recommendedName>
            <fullName evidence="14">2-C-methyl-D-erythritol 4-phosphate cytidylyltransferase</fullName>
            <ecNumber evidence="14">2.7.7.60</ecNumber>
        </recommendedName>
        <alternativeName>
            <fullName evidence="14">4-diphosphocytidyl-2C-methyl-D-erythritol synthase</fullName>
        </alternativeName>
        <alternativeName>
            <fullName evidence="14">MEP cytidylyltransferase</fullName>
            <shortName evidence="14">MCT</shortName>
        </alternativeName>
    </domain>
    <domain>
        <recommendedName>
            <fullName evidence="14">2-C-methyl-D-erythritol 2,4-cyclodiphosphate synthase</fullName>
            <shortName evidence="14">MECDP-synthase</shortName>
            <shortName evidence="14">MECPP-synthase</shortName>
            <shortName evidence="14">MECPS</shortName>
            <ecNumber evidence="14">4.6.1.12</ecNumber>
        </recommendedName>
    </domain>
</protein>
<dbReference type="Gene3D" id="3.30.1330.50">
    <property type="entry name" value="2-C-methyl-D-erythritol 2,4-cyclodiphosphate synthase"/>
    <property type="match status" value="1"/>
</dbReference>
<dbReference type="Gene3D" id="3.90.550.10">
    <property type="entry name" value="Spore Coat Polysaccharide Biosynthesis Protein SpsA, Chain A"/>
    <property type="match status" value="1"/>
</dbReference>
<feature type="region of interest" description="2-C-methyl-D-erythritol 4-phosphate cytidylyltransferase" evidence="14">
    <location>
        <begin position="1"/>
        <end position="224"/>
    </location>
</feature>
<dbReference type="UniPathway" id="UPA00056">
    <property type="reaction ID" value="UER00093"/>
</dbReference>
<feature type="site" description="Positions MEP for the nucleophilic attack" evidence="14">
    <location>
        <position position="210"/>
    </location>
</feature>
<accession>A0A7S8IVL5</accession>
<comment type="similarity">
    <text evidence="7">Belongs to the IspD/TarI cytidylyltransferase family. IspD subfamily.</text>
</comment>
<dbReference type="SUPFAM" id="SSF53448">
    <property type="entry name" value="Nucleotide-diphospho-sugar transferases"/>
    <property type="match status" value="1"/>
</dbReference>
<keyword evidence="13 14" id="KW-0511">Multifunctional enzyme</keyword>
<feature type="region of interest" description="2-C-methyl-D-erythritol 2,4-cyclodiphosphate synthase" evidence="14">
    <location>
        <begin position="225"/>
        <end position="382"/>
    </location>
</feature>
<dbReference type="HAMAP" id="MF_01520">
    <property type="entry name" value="IspDF"/>
    <property type="match status" value="1"/>
</dbReference>
<feature type="domain" description="2-C-methyl-D-erythritol 2,4-cyclodiphosphate synthase" evidence="15">
    <location>
        <begin position="224"/>
        <end position="377"/>
    </location>
</feature>
<feature type="binding site" evidence="14">
    <location>
        <position position="265"/>
    </location>
    <ligand>
        <name>a divalent metal cation</name>
        <dbReference type="ChEBI" id="CHEBI:60240"/>
    </ligand>
</feature>
<feature type="binding site" evidence="14">
    <location>
        <position position="362"/>
    </location>
    <ligand>
        <name>4-CDP-2-C-methyl-D-erythritol 2-phosphate</name>
        <dbReference type="ChEBI" id="CHEBI:57919"/>
    </ligand>
</feature>
<dbReference type="PROSITE" id="PS01295">
    <property type="entry name" value="ISPD"/>
    <property type="match status" value="1"/>
</dbReference>
<evidence type="ECO:0000256" key="1">
    <source>
        <dbReference type="ARBA" id="ARBA00000200"/>
    </source>
</evidence>
<comment type="pathway">
    <text evidence="5 14">Isoprenoid biosynthesis; isopentenyl diphosphate biosynthesis via DXP pathway; isopentenyl diphosphate from 1-deoxy-D-xylulose 5-phosphate: step 2/6.</text>
</comment>
<dbReference type="EMBL" id="CP064654">
    <property type="protein sequence ID" value="QPD00038.1"/>
    <property type="molecule type" value="Genomic_DNA"/>
</dbReference>
<dbReference type="InterPro" id="IPR036571">
    <property type="entry name" value="MECDP_synthase_sf"/>
</dbReference>
<feature type="binding site" evidence="14">
    <location>
        <begin position="355"/>
        <end position="358"/>
    </location>
    <ligand>
        <name>4-CDP-2-C-methyl-D-erythritol 2-phosphate</name>
        <dbReference type="ChEBI" id="CHEBI:57919"/>
    </ligand>
</feature>
<feature type="binding site" evidence="14">
    <location>
        <position position="365"/>
    </location>
    <ligand>
        <name>4-CDP-2-C-methyl-D-erythritol 2-phosphate</name>
        <dbReference type="ChEBI" id="CHEBI:57919"/>
    </ligand>
</feature>
<keyword evidence="9 14" id="KW-0548">Nucleotidyltransferase</keyword>
<dbReference type="InterPro" id="IPR029044">
    <property type="entry name" value="Nucleotide-diphossugar_trans"/>
</dbReference>
<evidence type="ECO:0000256" key="13">
    <source>
        <dbReference type="ARBA" id="ARBA00023268"/>
    </source>
</evidence>
<dbReference type="NCBIfam" id="TIGR00453">
    <property type="entry name" value="ispD"/>
    <property type="match status" value="1"/>
</dbReference>
<keyword evidence="12 14" id="KW-0456">Lyase</keyword>
<evidence type="ECO:0000256" key="14">
    <source>
        <dbReference type="HAMAP-Rule" id="MF_01520"/>
    </source>
</evidence>
<evidence type="ECO:0000256" key="8">
    <source>
        <dbReference type="ARBA" id="ARBA00022679"/>
    </source>
</evidence>
<comment type="cofactor">
    <cofactor evidence="3 14">
        <name>a divalent metal cation</name>
        <dbReference type="ChEBI" id="CHEBI:60240"/>
    </cofactor>
</comment>
<keyword evidence="8 14" id="KW-0808">Transferase</keyword>
<evidence type="ECO:0000259" key="15">
    <source>
        <dbReference type="Pfam" id="PF02542"/>
    </source>
</evidence>
<dbReference type="Proteomes" id="UP000594459">
    <property type="component" value="Chromosome"/>
</dbReference>
<feature type="site" description="Transition state stabilizer" evidence="14">
    <location>
        <position position="29"/>
    </location>
</feature>
<evidence type="ECO:0000256" key="4">
    <source>
        <dbReference type="ARBA" id="ARBA00004709"/>
    </source>
</evidence>
<feature type="site" description="Positions MEP for the nucleophilic attack" evidence="14">
    <location>
        <position position="155"/>
    </location>
</feature>
<dbReference type="HAMAP" id="MF_00107">
    <property type="entry name" value="IspF"/>
    <property type="match status" value="1"/>
</dbReference>
<dbReference type="GO" id="GO:0016114">
    <property type="term" value="P:terpenoid biosynthetic process"/>
    <property type="evidence" value="ECO:0007669"/>
    <property type="project" value="InterPro"/>
</dbReference>
<evidence type="ECO:0000256" key="6">
    <source>
        <dbReference type="ARBA" id="ARBA00008480"/>
    </source>
</evidence>
<gene>
    <name evidence="14" type="primary">ispDF</name>
    <name evidence="16" type="ORF">IRL76_05770</name>
</gene>
<dbReference type="PANTHER" id="PTHR43181">
    <property type="entry name" value="2-C-METHYL-D-ERYTHRITOL 2,4-CYCLODIPHOSPHATE SYNTHASE, CHLOROPLASTIC"/>
    <property type="match status" value="1"/>
</dbReference>
<comment type="similarity">
    <text evidence="14">In the C-terminal section; belongs to the IspF family.</text>
</comment>
<evidence type="ECO:0000313" key="17">
    <source>
        <dbReference type="Proteomes" id="UP000594459"/>
    </source>
</evidence>
<evidence type="ECO:0000256" key="5">
    <source>
        <dbReference type="ARBA" id="ARBA00004787"/>
    </source>
</evidence>
<dbReference type="Pfam" id="PF02542">
    <property type="entry name" value="YgbB"/>
    <property type="match status" value="1"/>
</dbReference>
<dbReference type="KEGG" id="qso:IRL76_05770"/>
<dbReference type="InterPro" id="IPR003526">
    <property type="entry name" value="MECDP_synthase"/>
</dbReference>
<dbReference type="Pfam" id="PF01128">
    <property type="entry name" value="IspD"/>
    <property type="match status" value="1"/>
</dbReference>
<dbReference type="NCBIfam" id="NF006899">
    <property type="entry name" value="PRK09382.1"/>
    <property type="match status" value="1"/>
</dbReference>
<feature type="binding site" evidence="14">
    <location>
        <begin position="279"/>
        <end position="281"/>
    </location>
    <ligand>
        <name>4-CDP-2-C-methyl-D-erythritol 2-phosphate</name>
        <dbReference type="ChEBI" id="CHEBI:57919"/>
    </ligand>
</feature>